<protein>
    <recommendedName>
        <fullName evidence="3">Copper chaperone CopZ</fullName>
    </recommendedName>
</protein>
<dbReference type="EMBL" id="QLLQ01000002">
    <property type="protein sequence ID" value="RAJ26662.1"/>
    <property type="molecule type" value="Genomic_DNA"/>
</dbReference>
<keyword evidence="2" id="KW-1185">Reference proteome</keyword>
<gene>
    <name evidence="1" type="ORF">LX77_00917</name>
</gene>
<sequence>MTFISENIIPGNYGKKFTTDVDEASEQAKLEAAIMDVEGVKDVVFEKDVFPLVFTVYTNQVVDITDLQNKALELGFHVIAKEPFFPLF</sequence>
<accession>A0A1A7R4W6</accession>
<organism evidence="1 2">
    <name type="scientific">Gelidibacter algens</name>
    <dbReference type="NCBI Taxonomy" id="49280"/>
    <lineage>
        <taxon>Bacteria</taxon>
        <taxon>Pseudomonadati</taxon>
        <taxon>Bacteroidota</taxon>
        <taxon>Flavobacteriia</taxon>
        <taxon>Flavobacteriales</taxon>
        <taxon>Flavobacteriaceae</taxon>
        <taxon>Gelidibacter</taxon>
    </lineage>
</organism>
<dbReference type="AlphaFoldDB" id="A0A1A7R4W6"/>
<reference evidence="1 2" key="1">
    <citation type="submission" date="2018-06" db="EMBL/GenBank/DDBJ databases">
        <title>Genomic Encyclopedia of Archaeal and Bacterial Type Strains, Phase II (KMG-II): from individual species to whole genera.</title>
        <authorList>
            <person name="Goeker M."/>
        </authorList>
    </citation>
    <scope>NUCLEOTIDE SEQUENCE [LARGE SCALE GENOMIC DNA]</scope>
    <source>
        <strain evidence="1 2">DSM 12408</strain>
    </source>
</reference>
<comment type="caution">
    <text evidence="1">The sequence shown here is derived from an EMBL/GenBank/DDBJ whole genome shotgun (WGS) entry which is preliminary data.</text>
</comment>
<proteinExistence type="predicted"/>
<evidence type="ECO:0008006" key="3">
    <source>
        <dbReference type="Google" id="ProtNLM"/>
    </source>
</evidence>
<dbReference type="Proteomes" id="UP000248987">
    <property type="component" value="Unassembled WGS sequence"/>
</dbReference>
<evidence type="ECO:0000313" key="2">
    <source>
        <dbReference type="Proteomes" id="UP000248987"/>
    </source>
</evidence>
<evidence type="ECO:0000313" key="1">
    <source>
        <dbReference type="EMBL" id="RAJ26662.1"/>
    </source>
</evidence>
<dbReference type="RefSeq" id="WP_066431293.1">
    <property type="nucleotide sequence ID" value="NZ_LZRN01000006.1"/>
</dbReference>
<name>A0A1A7R4W6_9FLAO</name>
<dbReference type="OrthoDB" id="982897at2"/>